<dbReference type="InterPro" id="IPR050482">
    <property type="entry name" value="Sensor_HK_TwoCompSys"/>
</dbReference>
<evidence type="ECO:0000259" key="10">
    <source>
        <dbReference type="Pfam" id="PF02518"/>
    </source>
</evidence>
<gene>
    <name evidence="12" type="ORF">ETD85_50640</name>
</gene>
<dbReference type="SUPFAM" id="SSF55874">
    <property type="entry name" value="ATPase domain of HSP90 chaperone/DNA topoisomerase II/histidine kinase"/>
    <property type="match status" value="1"/>
</dbReference>
<keyword evidence="13" id="KW-1185">Reference proteome</keyword>
<evidence type="ECO:0000313" key="13">
    <source>
        <dbReference type="Proteomes" id="UP000306628"/>
    </source>
</evidence>
<dbReference type="AlphaFoldDB" id="A0A5S4FN18"/>
<keyword evidence="9" id="KW-1133">Transmembrane helix</keyword>
<dbReference type="Pfam" id="PF02518">
    <property type="entry name" value="HATPase_c"/>
    <property type="match status" value="1"/>
</dbReference>
<dbReference type="GO" id="GO:0005524">
    <property type="term" value="F:ATP binding"/>
    <property type="evidence" value="ECO:0007669"/>
    <property type="project" value="UniProtKB-KW"/>
</dbReference>
<sequence>MCLQARLCWDVHVLPRTTLTTIRLRNLPDWQQDLAITASSVAIGVLLLMIGWSPLFEASLAPPPWLHPVLFGCICIVELFRRRAPVTALTIGFALLAADSVFGASMAVLIVFADLLYAATLYGPRQLSRDMVPITSAITIASVGVMMVLTPNVRTAVVTGLAVLPFLVIPMWWATNLRQHKEIASAERTSASQLRRISELGQRAAVAAERAKMARDLHDVIAGHLSAIAIQSEAVLSLGNASPQASRSVLTSVRENSVHALEEMRAMIRLLRADGSGKDETLAPAGLSELSALVESARATGMDIEVHSDIDESVTLPAAVNLTAYRIAQEALTNATKHAPQARARVEIRLLDGSLTVEVVNDLPAASASGNGTGIGLLNMRERANAVGGSLAAGPSEAGWLVRAVLPIMQARS</sequence>
<evidence type="ECO:0000313" key="12">
    <source>
        <dbReference type="EMBL" id="TMR21611.1"/>
    </source>
</evidence>
<dbReference type="Pfam" id="PF07730">
    <property type="entry name" value="HisKA_3"/>
    <property type="match status" value="1"/>
</dbReference>
<keyword evidence="7" id="KW-0067">ATP-binding</keyword>
<dbReference type="Gene3D" id="1.20.5.1930">
    <property type="match status" value="1"/>
</dbReference>
<keyword evidence="4" id="KW-0808">Transferase</keyword>
<evidence type="ECO:0000259" key="11">
    <source>
        <dbReference type="Pfam" id="PF07730"/>
    </source>
</evidence>
<evidence type="ECO:0000256" key="4">
    <source>
        <dbReference type="ARBA" id="ARBA00022679"/>
    </source>
</evidence>
<dbReference type="CDD" id="cd16917">
    <property type="entry name" value="HATPase_UhpB-NarQ-NarX-like"/>
    <property type="match status" value="1"/>
</dbReference>
<keyword evidence="5" id="KW-0547">Nucleotide-binding</keyword>
<dbReference type="Proteomes" id="UP000306628">
    <property type="component" value="Unassembled WGS sequence"/>
</dbReference>
<keyword evidence="3" id="KW-0597">Phosphoprotein</keyword>
<keyword evidence="9" id="KW-0812">Transmembrane</keyword>
<dbReference type="EMBL" id="VCKX01000292">
    <property type="protein sequence ID" value="TMR21611.1"/>
    <property type="molecule type" value="Genomic_DNA"/>
</dbReference>
<feature type="transmembrane region" description="Helical" evidence="9">
    <location>
        <begin position="156"/>
        <end position="174"/>
    </location>
</feature>
<dbReference type="InterPro" id="IPR036890">
    <property type="entry name" value="HATPase_C_sf"/>
</dbReference>
<feature type="transmembrane region" description="Helical" evidence="9">
    <location>
        <begin position="131"/>
        <end position="149"/>
    </location>
</feature>
<dbReference type="GO" id="GO:0016020">
    <property type="term" value="C:membrane"/>
    <property type="evidence" value="ECO:0007669"/>
    <property type="project" value="InterPro"/>
</dbReference>
<dbReference type="Gene3D" id="3.30.565.10">
    <property type="entry name" value="Histidine kinase-like ATPase, C-terminal domain"/>
    <property type="match status" value="1"/>
</dbReference>
<evidence type="ECO:0000256" key="8">
    <source>
        <dbReference type="ARBA" id="ARBA00023012"/>
    </source>
</evidence>
<reference evidence="12 13" key="1">
    <citation type="submission" date="2019-05" db="EMBL/GenBank/DDBJ databases">
        <title>Draft genome sequence of Nonomuraea zeae DSM 100528.</title>
        <authorList>
            <person name="Saricaoglu S."/>
            <person name="Isik K."/>
        </authorList>
    </citation>
    <scope>NUCLEOTIDE SEQUENCE [LARGE SCALE GENOMIC DNA]</scope>
    <source>
        <strain evidence="12 13">DSM 100528</strain>
    </source>
</reference>
<dbReference type="PANTHER" id="PTHR24421">
    <property type="entry name" value="NITRATE/NITRITE SENSOR PROTEIN NARX-RELATED"/>
    <property type="match status" value="1"/>
</dbReference>
<dbReference type="GO" id="GO:0000155">
    <property type="term" value="F:phosphorelay sensor kinase activity"/>
    <property type="evidence" value="ECO:0007669"/>
    <property type="project" value="InterPro"/>
</dbReference>
<evidence type="ECO:0000256" key="1">
    <source>
        <dbReference type="ARBA" id="ARBA00000085"/>
    </source>
</evidence>
<dbReference type="EC" id="2.7.13.3" evidence="2"/>
<keyword evidence="9" id="KW-0472">Membrane</keyword>
<evidence type="ECO:0000256" key="2">
    <source>
        <dbReference type="ARBA" id="ARBA00012438"/>
    </source>
</evidence>
<dbReference type="PANTHER" id="PTHR24421:SF10">
    <property type="entry name" value="NITRATE_NITRITE SENSOR PROTEIN NARQ"/>
    <property type="match status" value="1"/>
</dbReference>
<dbReference type="InterPro" id="IPR003594">
    <property type="entry name" value="HATPase_dom"/>
</dbReference>
<evidence type="ECO:0000256" key="7">
    <source>
        <dbReference type="ARBA" id="ARBA00022840"/>
    </source>
</evidence>
<feature type="transmembrane region" description="Helical" evidence="9">
    <location>
        <begin position="65"/>
        <end position="81"/>
    </location>
</feature>
<evidence type="ECO:0000256" key="6">
    <source>
        <dbReference type="ARBA" id="ARBA00022777"/>
    </source>
</evidence>
<proteinExistence type="predicted"/>
<evidence type="ECO:0000256" key="5">
    <source>
        <dbReference type="ARBA" id="ARBA00022741"/>
    </source>
</evidence>
<comment type="caution">
    <text evidence="12">The sequence shown here is derived from an EMBL/GenBank/DDBJ whole genome shotgun (WGS) entry which is preliminary data.</text>
</comment>
<feature type="domain" description="Signal transduction histidine kinase subgroup 3 dimerisation and phosphoacceptor" evidence="11">
    <location>
        <begin position="209"/>
        <end position="274"/>
    </location>
</feature>
<protein>
    <recommendedName>
        <fullName evidence="2">histidine kinase</fullName>
        <ecNumber evidence="2">2.7.13.3</ecNumber>
    </recommendedName>
</protein>
<organism evidence="12 13">
    <name type="scientific">Nonomuraea zeae</name>
    <dbReference type="NCBI Taxonomy" id="1642303"/>
    <lineage>
        <taxon>Bacteria</taxon>
        <taxon>Bacillati</taxon>
        <taxon>Actinomycetota</taxon>
        <taxon>Actinomycetes</taxon>
        <taxon>Streptosporangiales</taxon>
        <taxon>Streptosporangiaceae</taxon>
        <taxon>Nonomuraea</taxon>
    </lineage>
</organism>
<accession>A0A5S4FN18</accession>
<feature type="transmembrane region" description="Helical" evidence="9">
    <location>
        <begin position="93"/>
        <end position="119"/>
    </location>
</feature>
<dbReference type="OrthoDB" id="3288457at2"/>
<evidence type="ECO:0000256" key="3">
    <source>
        <dbReference type="ARBA" id="ARBA00022553"/>
    </source>
</evidence>
<dbReference type="GO" id="GO:0046983">
    <property type="term" value="F:protein dimerization activity"/>
    <property type="evidence" value="ECO:0007669"/>
    <property type="project" value="InterPro"/>
</dbReference>
<evidence type="ECO:0000256" key="9">
    <source>
        <dbReference type="SAM" id="Phobius"/>
    </source>
</evidence>
<feature type="transmembrane region" description="Helical" evidence="9">
    <location>
        <begin position="34"/>
        <end position="53"/>
    </location>
</feature>
<keyword evidence="6 12" id="KW-0418">Kinase</keyword>
<keyword evidence="8" id="KW-0902">Two-component regulatory system</keyword>
<name>A0A5S4FN18_9ACTN</name>
<comment type="catalytic activity">
    <reaction evidence="1">
        <text>ATP + protein L-histidine = ADP + protein N-phospho-L-histidine.</text>
        <dbReference type="EC" id="2.7.13.3"/>
    </reaction>
</comment>
<feature type="domain" description="Histidine kinase/HSP90-like ATPase" evidence="10">
    <location>
        <begin position="323"/>
        <end position="406"/>
    </location>
</feature>
<dbReference type="InterPro" id="IPR011712">
    <property type="entry name" value="Sig_transdc_His_kin_sub3_dim/P"/>
</dbReference>